<comment type="similarity">
    <text evidence="2 10">Belongs to the organic radical-activating enzymes family.</text>
</comment>
<dbReference type="Pfam" id="PF04055">
    <property type="entry name" value="Radical_SAM"/>
    <property type="match status" value="1"/>
</dbReference>
<organism evidence="12 13">
    <name type="scientific">Anaerococcus lactolyticus S7-1-13</name>
    <dbReference type="NCBI Taxonomy" id="1284686"/>
    <lineage>
        <taxon>Bacteria</taxon>
        <taxon>Bacillati</taxon>
        <taxon>Bacillota</taxon>
        <taxon>Tissierellia</taxon>
        <taxon>Tissierellales</taxon>
        <taxon>Peptoniphilaceae</taxon>
        <taxon>Anaerococcus</taxon>
    </lineage>
</organism>
<dbReference type="EC" id="1.97.1.4" evidence="10"/>
<dbReference type="GO" id="GO:0005737">
    <property type="term" value="C:cytoplasm"/>
    <property type="evidence" value="ECO:0007669"/>
    <property type="project" value="UniProtKB-SubCell"/>
</dbReference>
<gene>
    <name evidence="12" type="ORF">HMPREF1630_07585</name>
</gene>
<dbReference type="PROSITE" id="PS01087">
    <property type="entry name" value="RADICAL_ACTIVATING"/>
    <property type="match status" value="1"/>
</dbReference>
<dbReference type="PROSITE" id="PS51918">
    <property type="entry name" value="RADICAL_SAM"/>
    <property type="match status" value="1"/>
</dbReference>
<dbReference type="SUPFAM" id="SSF102114">
    <property type="entry name" value="Radical SAM enzymes"/>
    <property type="match status" value="1"/>
</dbReference>
<dbReference type="PANTHER" id="PTHR30352">
    <property type="entry name" value="PYRUVATE FORMATE-LYASE-ACTIVATING ENZYME"/>
    <property type="match status" value="1"/>
</dbReference>
<dbReference type="Proteomes" id="UP000029579">
    <property type="component" value="Unassembled WGS sequence"/>
</dbReference>
<dbReference type="GO" id="GO:0051539">
    <property type="term" value="F:4 iron, 4 sulfur cluster binding"/>
    <property type="evidence" value="ECO:0007669"/>
    <property type="project" value="UniProtKB-UniRule"/>
</dbReference>
<evidence type="ECO:0000256" key="8">
    <source>
        <dbReference type="ARBA" id="ARBA00023004"/>
    </source>
</evidence>
<dbReference type="GO" id="GO:0016829">
    <property type="term" value="F:lyase activity"/>
    <property type="evidence" value="ECO:0007669"/>
    <property type="project" value="UniProtKB-KW"/>
</dbReference>
<keyword evidence="7 10" id="KW-0560">Oxidoreductase</keyword>
<sequence length="239" mass="27300">MAKLHSIETMGLVDGPGIRTVFFLSGCPLRCVFCHNPDTQSLDYGRDVTVDEIVKRALRMKPYFKNGGGVTLSGGEPLASGAFVLETIRALHKEAIHVAVDTSGVGDEKYYDDIAREADLILLDIKHYDPYFFYEITKNYQDKLIKFMESIKKTDTRVWIRHVMMPFVTDTKEDMDGLVDFIRPIKANIDKIEILPYHKLGVCKYADLGKPYRIKNMEAMDKDKAKNFEIYANNMLKSL</sequence>
<evidence type="ECO:0000256" key="2">
    <source>
        <dbReference type="ARBA" id="ARBA00009777"/>
    </source>
</evidence>
<evidence type="ECO:0000256" key="9">
    <source>
        <dbReference type="ARBA" id="ARBA00023014"/>
    </source>
</evidence>
<dbReference type="InterPro" id="IPR001989">
    <property type="entry name" value="Radical_activat_CS"/>
</dbReference>
<keyword evidence="12" id="KW-0456">Lyase</keyword>
<evidence type="ECO:0000259" key="11">
    <source>
        <dbReference type="PROSITE" id="PS51918"/>
    </source>
</evidence>
<keyword evidence="12" id="KW-0670">Pyruvate</keyword>
<dbReference type="SFLD" id="SFLDG01066">
    <property type="entry name" value="organic_radical-activating_enz"/>
    <property type="match status" value="1"/>
</dbReference>
<dbReference type="InterPro" id="IPR058240">
    <property type="entry name" value="rSAM_sf"/>
</dbReference>
<keyword evidence="10" id="KW-0963">Cytoplasm</keyword>
<dbReference type="InterPro" id="IPR013785">
    <property type="entry name" value="Aldolase_TIM"/>
</dbReference>
<keyword evidence="9 10" id="KW-0411">Iron-sulfur</keyword>
<evidence type="ECO:0000256" key="6">
    <source>
        <dbReference type="ARBA" id="ARBA00022723"/>
    </source>
</evidence>
<comment type="catalytic activity">
    <reaction evidence="10">
        <text>glycyl-[formate C-acetyltransferase] + reduced [flavodoxin] + S-adenosyl-L-methionine = glycin-2-yl radical-[formate C-acetyltransferase] + semiquinone [flavodoxin] + 5'-deoxyadenosine + L-methionine + H(+)</text>
        <dbReference type="Rhea" id="RHEA:19225"/>
        <dbReference type="Rhea" id="RHEA-COMP:10622"/>
        <dbReference type="Rhea" id="RHEA-COMP:12190"/>
        <dbReference type="Rhea" id="RHEA-COMP:12191"/>
        <dbReference type="Rhea" id="RHEA-COMP:14480"/>
        <dbReference type="ChEBI" id="CHEBI:15378"/>
        <dbReference type="ChEBI" id="CHEBI:17319"/>
        <dbReference type="ChEBI" id="CHEBI:29947"/>
        <dbReference type="ChEBI" id="CHEBI:32722"/>
        <dbReference type="ChEBI" id="CHEBI:57618"/>
        <dbReference type="ChEBI" id="CHEBI:57844"/>
        <dbReference type="ChEBI" id="CHEBI:59789"/>
        <dbReference type="ChEBI" id="CHEBI:140311"/>
        <dbReference type="EC" id="1.97.1.4"/>
    </reaction>
</comment>
<dbReference type="InterPro" id="IPR034457">
    <property type="entry name" value="Organic_radical-activating"/>
</dbReference>
<dbReference type="PANTHER" id="PTHR30352:SF5">
    <property type="entry name" value="PYRUVATE FORMATE-LYASE 1-ACTIVATING ENZYME"/>
    <property type="match status" value="1"/>
</dbReference>
<dbReference type="SFLD" id="SFLDS00029">
    <property type="entry name" value="Radical_SAM"/>
    <property type="match status" value="1"/>
</dbReference>
<evidence type="ECO:0000256" key="10">
    <source>
        <dbReference type="RuleBase" id="RU362053"/>
    </source>
</evidence>
<evidence type="ECO:0000256" key="3">
    <source>
        <dbReference type="ARBA" id="ARBA00021356"/>
    </source>
</evidence>
<dbReference type="eggNOG" id="COG1180">
    <property type="taxonomic scope" value="Bacteria"/>
</dbReference>
<dbReference type="OrthoDB" id="9782387at2"/>
<protein>
    <recommendedName>
        <fullName evidence="3 10">Pyruvate formate-lyase-activating enzyme</fullName>
        <ecNumber evidence="10">1.97.1.4</ecNumber>
    </recommendedName>
</protein>
<evidence type="ECO:0000256" key="1">
    <source>
        <dbReference type="ARBA" id="ARBA00003141"/>
    </source>
</evidence>
<keyword evidence="4 10" id="KW-0004">4Fe-4S</keyword>
<dbReference type="RefSeq" id="WP_037328448.1">
    <property type="nucleotide sequence ID" value="NZ_JRMW01000040.1"/>
</dbReference>
<dbReference type="GO" id="GO:0043365">
    <property type="term" value="F:[formate-C-acetyltransferase]-activating enzyme activity"/>
    <property type="evidence" value="ECO:0007669"/>
    <property type="project" value="UniProtKB-UniRule"/>
</dbReference>
<dbReference type="SMART" id="SM00729">
    <property type="entry name" value="Elp3"/>
    <property type="match status" value="1"/>
</dbReference>
<evidence type="ECO:0000313" key="13">
    <source>
        <dbReference type="Proteomes" id="UP000029579"/>
    </source>
</evidence>
<proteinExistence type="inferred from homology"/>
<comment type="cofactor">
    <cofactor evidence="10">
        <name>[4Fe-4S] cluster</name>
        <dbReference type="ChEBI" id="CHEBI:49883"/>
    </cofactor>
    <text evidence="10">Binds 1 [4Fe-4S] cluster. The cluster is coordinated with 3 cysteines and an exchangeable S-adenosyl-L-methionine.</text>
</comment>
<dbReference type="InterPro" id="IPR012838">
    <property type="entry name" value="PFL1_activating"/>
</dbReference>
<comment type="function">
    <text evidence="1 10">Activation of pyruvate formate-lyase under anaerobic conditions by generation of an organic free radical, using S-adenosylmethionine and reduced flavodoxin as cosubstrates to produce 5'-deoxy-adenosine.</text>
</comment>
<dbReference type="Gene3D" id="3.20.20.70">
    <property type="entry name" value="Aldolase class I"/>
    <property type="match status" value="1"/>
</dbReference>
<name>A0A095X0H5_9FIRM</name>
<dbReference type="InterPro" id="IPR007197">
    <property type="entry name" value="rSAM"/>
</dbReference>
<accession>A0A095X0H5</accession>
<dbReference type="GO" id="GO:0046872">
    <property type="term" value="F:metal ion binding"/>
    <property type="evidence" value="ECO:0007669"/>
    <property type="project" value="UniProtKB-UniRule"/>
</dbReference>
<evidence type="ECO:0000256" key="7">
    <source>
        <dbReference type="ARBA" id="ARBA00023002"/>
    </source>
</evidence>
<feature type="domain" description="Radical SAM core" evidence="11">
    <location>
        <begin position="13"/>
        <end position="236"/>
    </location>
</feature>
<reference evidence="12 13" key="1">
    <citation type="submission" date="2014-07" db="EMBL/GenBank/DDBJ databases">
        <authorList>
            <person name="McCorrison J."/>
            <person name="Sanka R."/>
            <person name="Torralba M."/>
            <person name="Gillis M."/>
            <person name="Haft D.H."/>
            <person name="Methe B."/>
            <person name="Sutton G."/>
            <person name="Nelson K.E."/>
        </authorList>
    </citation>
    <scope>NUCLEOTIDE SEQUENCE [LARGE SCALE GENOMIC DNA]</scope>
    <source>
        <strain evidence="12 13">S7-1-13</strain>
    </source>
</reference>
<evidence type="ECO:0000256" key="5">
    <source>
        <dbReference type="ARBA" id="ARBA00022691"/>
    </source>
</evidence>
<dbReference type="AlphaFoldDB" id="A0A095X0H5"/>
<dbReference type="CDD" id="cd01335">
    <property type="entry name" value="Radical_SAM"/>
    <property type="match status" value="1"/>
</dbReference>
<dbReference type="InterPro" id="IPR006638">
    <property type="entry name" value="Elp3/MiaA/NifB-like_rSAM"/>
</dbReference>
<evidence type="ECO:0000313" key="12">
    <source>
        <dbReference type="EMBL" id="KGF03298.1"/>
    </source>
</evidence>
<keyword evidence="5 10" id="KW-0949">S-adenosyl-L-methionine</keyword>
<comment type="subcellular location">
    <subcellularLocation>
        <location evidence="10">Cytoplasm</location>
    </subcellularLocation>
</comment>
<dbReference type="NCBIfam" id="TIGR02493">
    <property type="entry name" value="PFLA"/>
    <property type="match status" value="1"/>
</dbReference>
<comment type="caution">
    <text evidence="12">The sequence shown here is derived from an EMBL/GenBank/DDBJ whole genome shotgun (WGS) entry which is preliminary data.</text>
</comment>
<dbReference type="EMBL" id="JRMW01000040">
    <property type="protein sequence ID" value="KGF03298.1"/>
    <property type="molecule type" value="Genomic_DNA"/>
</dbReference>
<keyword evidence="8 10" id="KW-0408">Iron</keyword>
<evidence type="ECO:0000256" key="4">
    <source>
        <dbReference type="ARBA" id="ARBA00022485"/>
    </source>
</evidence>
<keyword evidence="6 10" id="KW-0479">Metal-binding</keyword>